<dbReference type="InterPro" id="IPR036388">
    <property type="entry name" value="WH-like_DNA-bd_sf"/>
</dbReference>
<sequence>MKGLEINDYFTIVENEILDFLLILKLTKHEIKIMLAGVRLLNGFGKEKDRIPLSQFKILTGMSRGDCSIAIRGLIKKKMLYKDGSELGINRDFKQWEGVSDSLTGKVLAKWVRGVSDSYKKGVSDSDTSKETSKETIQIKVLSKSQREKKKKEYKTGLAMMKEAIKRHQEK</sequence>
<feature type="domain" description="Bacteriophage lambda Replication protein O N-terminal" evidence="2">
    <location>
        <begin position="6"/>
        <end position="96"/>
    </location>
</feature>
<dbReference type="AlphaFoldDB" id="X1RXQ3"/>
<dbReference type="Gene3D" id="1.10.10.10">
    <property type="entry name" value="Winged helix-like DNA-binding domain superfamily/Winged helix DNA-binding domain"/>
    <property type="match status" value="1"/>
</dbReference>
<accession>X1RXQ3</accession>
<comment type="caution">
    <text evidence="3">The sequence shown here is derived from an EMBL/GenBank/DDBJ whole genome shotgun (WGS) entry which is preliminary data.</text>
</comment>
<reference evidence="3" key="1">
    <citation type="journal article" date="2014" name="Front. Microbiol.">
        <title>High frequency of phylogenetically diverse reductive dehalogenase-homologous genes in deep subseafloor sedimentary metagenomes.</title>
        <authorList>
            <person name="Kawai M."/>
            <person name="Futagami T."/>
            <person name="Toyoda A."/>
            <person name="Takaki Y."/>
            <person name="Nishi S."/>
            <person name="Hori S."/>
            <person name="Arai W."/>
            <person name="Tsubouchi T."/>
            <person name="Morono Y."/>
            <person name="Uchiyama I."/>
            <person name="Ito T."/>
            <person name="Fujiyama A."/>
            <person name="Inagaki F."/>
            <person name="Takami H."/>
        </authorList>
    </citation>
    <scope>NUCLEOTIDE SEQUENCE</scope>
    <source>
        <strain evidence="3">Expedition CK06-06</strain>
    </source>
</reference>
<gene>
    <name evidence="3" type="ORF">S12H4_08912</name>
</gene>
<dbReference type="EMBL" id="BARW01003515">
    <property type="protein sequence ID" value="GAI67955.1"/>
    <property type="molecule type" value="Genomic_DNA"/>
</dbReference>
<dbReference type="NCBIfam" id="TIGR01610">
    <property type="entry name" value="phage_O_Nterm"/>
    <property type="match status" value="1"/>
</dbReference>
<name>X1RXQ3_9ZZZZ</name>
<dbReference type="Pfam" id="PF04492">
    <property type="entry name" value="Phage_rep_O"/>
    <property type="match status" value="1"/>
</dbReference>
<organism evidence="3">
    <name type="scientific">marine sediment metagenome</name>
    <dbReference type="NCBI Taxonomy" id="412755"/>
    <lineage>
        <taxon>unclassified sequences</taxon>
        <taxon>metagenomes</taxon>
        <taxon>ecological metagenomes</taxon>
    </lineage>
</organism>
<protein>
    <recommendedName>
        <fullName evidence="2">Bacteriophage lambda Replication protein O N-terminal domain-containing protein</fullName>
    </recommendedName>
</protein>
<dbReference type="InterPro" id="IPR006497">
    <property type="entry name" value="Phage_lambda_VrpO_N"/>
</dbReference>
<evidence type="ECO:0000256" key="1">
    <source>
        <dbReference type="SAM" id="MobiDB-lite"/>
    </source>
</evidence>
<dbReference type="GO" id="GO:0006260">
    <property type="term" value="P:DNA replication"/>
    <property type="evidence" value="ECO:0007669"/>
    <property type="project" value="InterPro"/>
</dbReference>
<proteinExistence type="predicted"/>
<feature type="region of interest" description="Disordered" evidence="1">
    <location>
        <begin position="118"/>
        <end position="156"/>
    </location>
</feature>
<evidence type="ECO:0000313" key="3">
    <source>
        <dbReference type="EMBL" id="GAI67955.1"/>
    </source>
</evidence>
<evidence type="ECO:0000259" key="2">
    <source>
        <dbReference type="Pfam" id="PF04492"/>
    </source>
</evidence>
<feature type="compositionally biased region" description="Basic and acidic residues" evidence="1">
    <location>
        <begin position="118"/>
        <end position="134"/>
    </location>
</feature>